<accession>W2HHR4</accession>
<name>W2HHR4_PHYNI</name>
<evidence type="ECO:0000313" key="2">
    <source>
        <dbReference type="EMBL" id="ETK94812.1"/>
    </source>
</evidence>
<evidence type="ECO:0000313" key="4">
    <source>
        <dbReference type="Proteomes" id="UP000053864"/>
    </source>
</evidence>
<protein>
    <submittedName>
        <fullName evidence="2">Uncharacterized protein</fullName>
    </submittedName>
</protein>
<dbReference type="Proteomes" id="UP000053236">
    <property type="component" value="Unassembled WGS sequence"/>
</dbReference>
<evidence type="ECO:0000313" key="3">
    <source>
        <dbReference type="EMBL" id="ETL48207.1"/>
    </source>
</evidence>
<dbReference type="Proteomes" id="UP000053864">
    <property type="component" value="Unassembled WGS sequence"/>
</dbReference>
<gene>
    <name evidence="2" type="ORF">L915_02194</name>
    <name evidence="3" type="ORF">L916_02155</name>
</gene>
<reference evidence="2" key="1">
    <citation type="submission" date="2013-11" db="EMBL/GenBank/DDBJ databases">
        <title>The Genome Sequence of Phytophthora parasitica CJ02B3.</title>
        <authorList>
            <consortium name="The Broad Institute Genomics Platform"/>
            <person name="Russ C."/>
            <person name="Tyler B."/>
            <person name="Panabieres F."/>
            <person name="Shan W."/>
            <person name="Tripathy S."/>
            <person name="Grunwald N."/>
            <person name="Machado M."/>
            <person name="Johnson C.S."/>
            <person name="Arredondo F."/>
            <person name="Hong C."/>
            <person name="Coffey M."/>
            <person name="Young S.K."/>
            <person name="Zeng Q."/>
            <person name="Gargeya S."/>
            <person name="Fitzgerald M."/>
            <person name="Abouelleil A."/>
            <person name="Alvarado L."/>
            <person name="Chapman S.B."/>
            <person name="Gainer-Dewar J."/>
            <person name="Goldberg J."/>
            <person name="Griggs A."/>
            <person name="Gujja S."/>
            <person name="Hansen M."/>
            <person name="Howarth C."/>
            <person name="Imamovic A."/>
            <person name="Ireland A."/>
            <person name="Larimer J."/>
            <person name="McCowan C."/>
            <person name="Murphy C."/>
            <person name="Pearson M."/>
            <person name="Poon T.W."/>
            <person name="Priest M."/>
            <person name="Roberts A."/>
            <person name="Saif S."/>
            <person name="Shea T."/>
            <person name="Sykes S."/>
            <person name="Wortman J."/>
            <person name="Nusbaum C."/>
            <person name="Birren B."/>
        </authorList>
    </citation>
    <scope>NUCLEOTIDE SEQUENCE [LARGE SCALE GENOMIC DNA]</scope>
    <source>
        <strain evidence="2">CJ02B3</strain>
    </source>
</reference>
<feature type="region of interest" description="Disordered" evidence="1">
    <location>
        <begin position="1"/>
        <end position="24"/>
    </location>
</feature>
<dbReference type="AlphaFoldDB" id="W2HHR4"/>
<reference evidence="3 4" key="2">
    <citation type="submission" date="2013-11" db="EMBL/GenBank/DDBJ databases">
        <title>The Genome Sequence of Phytophthora parasitica CJ05E6.</title>
        <authorList>
            <consortium name="The Broad Institute Genomics Platform"/>
            <person name="Russ C."/>
            <person name="Tyler B."/>
            <person name="Panabieres F."/>
            <person name="Shan W."/>
            <person name="Tripathy S."/>
            <person name="Grunwald N."/>
            <person name="Machado M."/>
            <person name="Johnson C.S."/>
            <person name="Arredondo F."/>
            <person name="Hong C."/>
            <person name="Coffey M."/>
            <person name="Young S.K."/>
            <person name="Zeng Q."/>
            <person name="Gargeya S."/>
            <person name="Fitzgerald M."/>
            <person name="Abouelleil A."/>
            <person name="Alvarado L."/>
            <person name="Chapman S.B."/>
            <person name="Gainer-Dewar J."/>
            <person name="Goldberg J."/>
            <person name="Griggs A."/>
            <person name="Gujja S."/>
            <person name="Hansen M."/>
            <person name="Howarth C."/>
            <person name="Imamovic A."/>
            <person name="Ireland A."/>
            <person name="Larimer J."/>
            <person name="McCowan C."/>
            <person name="Murphy C."/>
            <person name="Pearson M."/>
            <person name="Poon T.W."/>
            <person name="Priest M."/>
            <person name="Roberts A."/>
            <person name="Saif S."/>
            <person name="Shea T."/>
            <person name="Sykes S."/>
            <person name="Wortman J."/>
            <person name="Nusbaum C."/>
            <person name="Birren B."/>
        </authorList>
    </citation>
    <scope>NUCLEOTIDE SEQUENCE [LARGE SCALE GENOMIC DNA]</scope>
    <source>
        <strain evidence="3 4">CJ05E6</strain>
    </source>
</reference>
<organism evidence="2">
    <name type="scientific">Phytophthora nicotianae</name>
    <name type="common">Potato buckeye rot agent</name>
    <name type="synonym">Phytophthora parasitica</name>
    <dbReference type="NCBI Taxonomy" id="4792"/>
    <lineage>
        <taxon>Eukaryota</taxon>
        <taxon>Sar</taxon>
        <taxon>Stramenopiles</taxon>
        <taxon>Oomycota</taxon>
        <taxon>Peronosporomycetes</taxon>
        <taxon>Peronosporales</taxon>
        <taxon>Peronosporaceae</taxon>
        <taxon>Phytophthora</taxon>
    </lineage>
</organism>
<proteinExistence type="predicted"/>
<dbReference type="EMBL" id="KI670971">
    <property type="protein sequence ID" value="ETL48207.1"/>
    <property type="molecule type" value="Genomic_DNA"/>
</dbReference>
<sequence length="47" mass="4946">MSRSLWSSVDPGGSKSLRREDKKGDKLGLKQSIGVFGLGALGVELAN</sequence>
<evidence type="ECO:0000256" key="1">
    <source>
        <dbReference type="SAM" id="MobiDB-lite"/>
    </source>
</evidence>
<dbReference type="EMBL" id="KI684503">
    <property type="protein sequence ID" value="ETK94812.1"/>
    <property type="molecule type" value="Genomic_DNA"/>
</dbReference>